<evidence type="ECO:0000313" key="4">
    <source>
        <dbReference type="Proteomes" id="UP000320672"/>
    </source>
</evidence>
<dbReference type="RefSeq" id="WP_145354165.1">
    <property type="nucleotide sequence ID" value="NZ_CP036262.1"/>
</dbReference>
<sequence>MPISSAHPGTVFSLRFGCLLLLISSLIPGCSRSDAPTAKSDVPDSEPAENAPDVLENPIAKTPPAIPQTYEINAETLLAARLPAEQTGEGWVRLFDNQTLFGWQLTGSANWRVEDNRIVVDGGEKSFLVSTSSWNDFELELEFKADEGASSGVFLRTPLYPESSKTDCYNIRIANDDANYPTGSIALRKAVAELPAEATAADRWHRYKIRVEGNTVTVHLDDELACTYEDAAPLPAGHVSLLHDQGHVEFRDIRIRPLGLQSLLAEENLGQWKQYPEYEGEFKINEEGLLAITGGSGQLETRDSFADFAMLTRVRTNAPDLNSGVFFRCIPGEKMNGYECQISNATKDGNPLIPGDCGSGGIFRRQDARIVAADDGEWFDMLLIAKGPTITAWVNGIQVSDWTDTREADPNPRRGLRLEEGTMMLQAHDPTTDLSIQQFEVVEYE</sequence>
<gene>
    <name evidence="3" type="ORF">FF011L_47530</name>
</gene>
<accession>A0A517MM37</accession>
<dbReference type="InterPro" id="IPR010496">
    <property type="entry name" value="AL/BT2_dom"/>
</dbReference>
<dbReference type="Pfam" id="PF06439">
    <property type="entry name" value="3keto-disac_hyd"/>
    <property type="match status" value="2"/>
</dbReference>
<dbReference type="Proteomes" id="UP000320672">
    <property type="component" value="Chromosome"/>
</dbReference>
<dbReference type="OrthoDB" id="211384at2"/>
<protein>
    <recommendedName>
        <fullName evidence="2">3-keto-alpha-glucoside-1,2-lyase/3-keto-2-hydroxy-glucal hydratase domain-containing protein</fullName>
    </recommendedName>
</protein>
<dbReference type="AlphaFoldDB" id="A0A517MM37"/>
<reference evidence="3 4" key="1">
    <citation type="submission" date="2019-02" db="EMBL/GenBank/DDBJ databases">
        <title>Deep-cultivation of Planctomycetes and their phenomic and genomic characterization uncovers novel biology.</title>
        <authorList>
            <person name="Wiegand S."/>
            <person name="Jogler M."/>
            <person name="Boedeker C."/>
            <person name="Pinto D."/>
            <person name="Vollmers J."/>
            <person name="Rivas-Marin E."/>
            <person name="Kohn T."/>
            <person name="Peeters S.H."/>
            <person name="Heuer A."/>
            <person name="Rast P."/>
            <person name="Oberbeckmann S."/>
            <person name="Bunk B."/>
            <person name="Jeske O."/>
            <person name="Meyerdierks A."/>
            <person name="Storesund J.E."/>
            <person name="Kallscheuer N."/>
            <person name="Luecker S."/>
            <person name="Lage O.M."/>
            <person name="Pohl T."/>
            <person name="Merkel B.J."/>
            <person name="Hornburger P."/>
            <person name="Mueller R.-W."/>
            <person name="Bruemmer F."/>
            <person name="Labrenz M."/>
            <person name="Spormann A.M."/>
            <person name="Op den Camp H."/>
            <person name="Overmann J."/>
            <person name="Amann R."/>
            <person name="Jetten M.S.M."/>
            <person name="Mascher T."/>
            <person name="Medema M.H."/>
            <person name="Devos D.P."/>
            <person name="Kaster A.-K."/>
            <person name="Ovreas L."/>
            <person name="Rohde M."/>
            <person name="Galperin M.Y."/>
            <person name="Jogler C."/>
        </authorList>
    </citation>
    <scope>NUCLEOTIDE SEQUENCE [LARGE SCALE GENOMIC DNA]</scope>
    <source>
        <strain evidence="3 4">FF011L</strain>
    </source>
</reference>
<feature type="domain" description="3-keto-alpha-glucoside-1,2-lyase/3-keto-2-hydroxy-glucal hydratase" evidence="2">
    <location>
        <begin position="90"/>
        <end position="256"/>
    </location>
</feature>
<feature type="region of interest" description="Disordered" evidence="1">
    <location>
        <begin position="34"/>
        <end position="63"/>
    </location>
</feature>
<dbReference type="EMBL" id="CP036262">
    <property type="protein sequence ID" value="QDS95951.1"/>
    <property type="molecule type" value="Genomic_DNA"/>
</dbReference>
<organism evidence="3 4">
    <name type="scientific">Roseimaritima multifibrata</name>
    <dbReference type="NCBI Taxonomy" id="1930274"/>
    <lineage>
        <taxon>Bacteria</taxon>
        <taxon>Pseudomonadati</taxon>
        <taxon>Planctomycetota</taxon>
        <taxon>Planctomycetia</taxon>
        <taxon>Pirellulales</taxon>
        <taxon>Pirellulaceae</taxon>
        <taxon>Roseimaritima</taxon>
    </lineage>
</organism>
<keyword evidence="4" id="KW-1185">Reference proteome</keyword>
<feature type="domain" description="3-keto-alpha-glucoside-1,2-lyase/3-keto-2-hydroxy-glucal hydratase" evidence="2">
    <location>
        <begin position="261"/>
        <end position="431"/>
    </location>
</feature>
<dbReference type="KEGG" id="rml:FF011L_47530"/>
<evidence type="ECO:0000256" key="1">
    <source>
        <dbReference type="SAM" id="MobiDB-lite"/>
    </source>
</evidence>
<name>A0A517MM37_9BACT</name>
<dbReference type="GO" id="GO:0016787">
    <property type="term" value="F:hydrolase activity"/>
    <property type="evidence" value="ECO:0007669"/>
    <property type="project" value="InterPro"/>
</dbReference>
<dbReference type="Gene3D" id="2.60.120.560">
    <property type="entry name" value="Exo-inulinase, domain 1"/>
    <property type="match status" value="2"/>
</dbReference>
<proteinExistence type="predicted"/>
<evidence type="ECO:0000313" key="3">
    <source>
        <dbReference type="EMBL" id="QDS95951.1"/>
    </source>
</evidence>
<evidence type="ECO:0000259" key="2">
    <source>
        <dbReference type="Pfam" id="PF06439"/>
    </source>
</evidence>